<comment type="catalytic activity">
    <reaction evidence="8 9">
        <text>(R)-4'-phosphopantetheine + ATP + H(+) = 3'-dephospho-CoA + diphosphate</text>
        <dbReference type="Rhea" id="RHEA:19801"/>
        <dbReference type="ChEBI" id="CHEBI:15378"/>
        <dbReference type="ChEBI" id="CHEBI:30616"/>
        <dbReference type="ChEBI" id="CHEBI:33019"/>
        <dbReference type="ChEBI" id="CHEBI:57328"/>
        <dbReference type="ChEBI" id="CHEBI:61723"/>
        <dbReference type="EC" id="2.7.7.3"/>
    </reaction>
</comment>
<evidence type="ECO:0000256" key="9">
    <source>
        <dbReference type="HAMAP-Rule" id="MF_00151"/>
    </source>
</evidence>
<dbReference type="CDD" id="cd02163">
    <property type="entry name" value="PPAT"/>
    <property type="match status" value="1"/>
</dbReference>
<comment type="subcellular location">
    <subcellularLocation>
        <location evidence="9">Cytoplasm</location>
    </subcellularLocation>
</comment>
<feature type="domain" description="Cytidyltransferase-like" evidence="10">
    <location>
        <begin position="6"/>
        <end position="133"/>
    </location>
</feature>
<feature type="binding site" evidence="9">
    <location>
        <position position="73"/>
    </location>
    <ligand>
        <name>substrate</name>
    </ligand>
</feature>
<feature type="binding site" evidence="9">
    <location>
        <position position="9"/>
    </location>
    <ligand>
        <name>substrate</name>
    </ligand>
</feature>
<evidence type="ECO:0000256" key="7">
    <source>
        <dbReference type="ARBA" id="ARBA00022993"/>
    </source>
</evidence>
<feature type="binding site" evidence="9">
    <location>
        <position position="98"/>
    </location>
    <ligand>
        <name>ATP</name>
        <dbReference type="ChEBI" id="CHEBI:30616"/>
    </ligand>
</feature>
<keyword evidence="7 9" id="KW-0173">Coenzyme A biosynthesis</keyword>
<dbReference type="NCBIfam" id="TIGR01510">
    <property type="entry name" value="coaD_prev_kdtB"/>
    <property type="match status" value="1"/>
</dbReference>
<evidence type="ECO:0000256" key="4">
    <source>
        <dbReference type="ARBA" id="ARBA00022741"/>
    </source>
</evidence>
<comment type="cofactor">
    <cofactor evidence="9">
        <name>Mg(2+)</name>
        <dbReference type="ChEBI" id="CHEBI:18420"/>
    </cofactor>
</comment>
<dbReference type="PANTHER" id="PTHR21342:SF1">
    <property type="entry name" value="PHOSPHOPANTETHEINE ADENYLYLTRANSFERASE"/>
    <property type="match status" value="1"/>
</dbReference>
<evidence type="ECO:0000256" key="5">
    <source>
        <dbReference type="ARBA" id="ARBA00022840"/>
    </source>
</evidence>
<gene>
    <name evidence="9 11" type="primary">coaD</name>
    <name evidence="11" type="ORF">QCO44_10320</name>
</gene>
<evidence type="ECO:0000313" key="12">
    <source>
        <dbReference type="Proteomes" id="UP001559623"/>
    </source>
</evidence>
<comment type="function">
    <text evidence="9">Reversibly transfers an adenylyl group from ATP to 4'-phosphopantetheine, yielding dephospho-CoA (dPCoA) and pyrophosphate.</text>
</comment>
<evidence type="ECO:0000256" key="6">
    <source>
        <dbReference type="ARBA" id="ARBA00022842"/>
    </source>
</evidence>
<dbReference type="Proteomes" id="UP001559623">
    <property type="component" value="Unassembled WGS sequence"/>
</dbReference>
<reference evidence="11 12" key="1">
    <citation type="submission" date="2023-04" db="EMBL/GenBank/DDBJ databases">
        <title>Genome Sequence of Selenomonas sputigena ATCC 33150.</title>
        <authorList>
            <person name="Miller D.P."/>
            <person name="Anvari S."/>
            <person name="Polson S.W."/>
            <person name="Macdonald M."/>
            <person name="Mcdowell J.V."/>
        </authorList>
    </citation>
    <scope>NUCLEOTIDE SEQUENCE [LARGE SCALE GENOMIC DNA]</scope>
    <source>
        <strain evidence="11 12">ATCC 33150</strain>
    </source>
</reference>
<dbReference type="PANTHER" id="PTHR21342">
    <property type="entry name" value="PHOSPHOPANTETHEINE ADENYLYLTRANSFERASE"/>
    <property type="match status" value="1"/>
</dbReference>
<feature type="binding site" evidence="9">
    <location>
        <begin position="9"/>
        <end position="10"/>
    </location>
    <ligand>
        <name>ATP</name>
        <dbReference type="ChEBI" id="CHEBI:30616"/>
    </ligand>
</feature>
<keyword evidence="12" id="KW-1185">Reference proteome</keyword>
<comment type="subunit">
    <text evidence="9">Homohexamer.</text>
</comment>
<name>A0ABV3X957_9FIRM</name>
<organism evidence="11 12">
    <name type="scientific">Selenomonas sputigena</name>
    <dbReference type="NCBI Taxonomy" id="69823"/>
    <lineage>
        <taxon>Bacteria</taxon>
        <taxon>Bacillati</taxon>
        <taxon>Bacillota</taxon>
        <taxon>Negativicutes</taxon>
        <taxon>Selenomonadales</taxon>
        <taxon>Selenomonadaceae</taxon>
        <taxon>Selenomonas</taxon>
    </lineage>
</organism>
<dbReference type="Pfam" id="PF01467">
    <property type="entry name" value="CTP_transf_like"/>
    <property type="match status" value="1"/>
</dbReference>
<dbReference type="InterPro" id="IPR014729">
    <property type="entry name" value="Rossmann-like_a/b/a_fold"/>
</dbReference>
<accession>A0ABV3X957</accession>
<keyword evidence="6 9" id="KW-0460">Magnesium</keyword>
<evidence type="ECO:0000313" key="11">
    <source>
        <dbReference type="EMBL" id="MEX5286018.1"/>
    </source>
</evidence>
<feature type="binding site" evidence="9">
    <location>
        <position position="41"/>
    </location>
    <ligand>
        <name>substrate</name>
    </ligand>
</feature>
<comment type="pathway">
    <text evidence="9">Cofactor biosynthesis; coenzyme A biosynthesis; CoA from (R)-pantothenate: step 4/5.</text>
</comment>
<feature type="site" description="Transition state stabilizer" evidence="9">
    <location>
        <position position="17"/>
    </location>
</feature>
<dbReference type="EC" id="2.7.7.3" evidence="9"/>
<keyword evidence="2 9" id="KW-0808">Transferase</keyword>
<dbReference type="SUPFAM" id="SSF52374">
    <property type="entry name" value="Nucleotidylyl transferase"/>
    <property type="match status" value="1"/>
</dbReference>
<dbReference type="PRINTS" id="PR01020">
    <property type="entry name" value="LPSBIOSNTHSS"/>
</dbReference>
<dbReference type="NCBIfam" id="TIGR00125">
    <property type="entry name" value="cyt_tran_rel"/>
    <property type="match status" value="1"/>
</dbReference>
<dbReference type="EMBL" id="JARVLH010000007">
    <property type="protein sequence ID" value="MEX5286018.1"/>
    <property type="molecule type" value="Genomic_DNA"/>
</dbReference>
<keyword evidence="3 9" id="KW-0548">Nucleotidyltransferase</keyword>
<evidence type="ECO:0000256" key="2">
    <source>
        <dbReference type="ARBA" id="ARBA00022679"/>
    </source>
</evidence>
<feature type="binding site" evidence="9">
    <location>
        <begin position="123"/>
        <end position="129"/>
    </location>
    <ligand>
        <name>ATP</name>
        <dbReference type="ChEBI" id="CHEBI:30616"/>
    </ligand>
</feature>
<sequence>MVRAVCSGSFDPVTNGHIDIFERASQIFDELIVGVFHNIRKKPFFTVEERLVLLEEATRHIPNLRVGSFEGLLPDYMRSVGATVIVRGLRSVTDYEYEQKQEQMLKYIAPDIETVFLLTDPRYSFVSSSGVREIANFHGRVTGLVPECVELAISRHFA</sequence>
<dbReference type="HAMAP" id="MF_00151">
    <property type="entry name" value="PPAT_bact"/>
    <property type="match status" value="1"/>
</dbReference>
<evidence type="ECO:0000256" key="8">
    <source>
        <dbReference type="ARBA" id="ARBA00029346"/>
    </source>
</evidence>
<evidence type="ECO:0000256" key="1">
    <source>
        <dbReference type="ARBA" id="ARBA00022490"/>
    </source>
</evidence>
<dbReference type="GO" id="GO:0004595">
    <property type="term" value="F:pantetheine-phosphate adenylyltransferase activity"/>
    <property type="evidence" value="ECO:0007669"/>
    <property type="project" value="UniProtKB-EC"/>
</dbReference>
<dbReference type="RefSeq" id="WP_368847736.1">
    <property type="nucleotide sequence ID" value="NZ_CP194411.1"/>
</dbReference>
<evidence type="ECO:0000259" key="10">
    <source>
        <dbReference type="Pfam" id="PF01467"/>
    </source>
</evidence>
<proteinExistence type="inferred from homology"/>
<comment type="similarity">
    <text evidence="9">Belongs to the bacterial CoaD family.</text>
</comment>
<keyword evidence="1 9" id="KW-0963">Cytoplasm</keyword>
<dbReference type="InterPro" id="IPR004821">
    <property type="entry name" value="Cyt_trans-like"/>
</dbReference>
<protein>
    <recommendedName>
        <fullName evidence="9">Phosphopantetheine adenylyltransferase</fullName>
        <ecNumber evidence="9">2.7.7.3</ecNumber>
    </recommendedName>
    <alternativeName>
        <fullName evidence="9">Dephospho-CoA pyrophosphorylase</fullName>
    </alternativeName>
    <alternativeName>
        <fullName evidence="9">Pantetheine-phosphate adenylyltransferase</fullName>
        <shortName evidence="9">PPAT</shortName>
    </alternativeName>
</protein>
<dbReference type="InterPro" id="IPR001980">
    <property type="entry name" value="PPAT"/>
</dbReference>
<feature type="binding site" evidence="9">
    <location>
        <begin position="88"/>
        <end position="90"/>
    </location>
    <ligand>
        <name>ATP</name>
        <dbReference type="ChEBI" id="CHEBI:30616"/>
    </ligand>
</feature>
<dbReference type="Gene3D" id="3.40.50.620">
    <property type="entry name" value="HUPs"/>
    <property type="match status" value="1"/>
</dbReference>
<evidence type="ECO:0000256" key="3">
    <source>
        <dbReference type="ARBA" id="ARBA00022695"/>
    </source>
</evidence>
<feature type="binding site" evidence="9">
    <location>
        <position position="87"/>
    </location>
    <ligand>
        <name>substrate</name>
    </ligand>
</feature>
<keyword evidence="4 9" id="KW-0547">Nucleotide-binding</keyword>
<feature type="binding site" evidence="9">
    <location>
        <position position="17"/>
    </location>
    <ligand>
        <name>ATP</name>
        <dbReference type="ChEBI" id="CHEBI:30616"/>
    </ligand>
</feature>
<keyword evidence="5 9" id="KW-0067">ATP-binding</keyword>
<comment type="caution">
    <text evidence="11">The sequence shown here is derived from an EMBL/GenBank/DDBJ whole genome shotgun (WGS) entry which is preliminary data.</text>
</comment>